<feature type="domain" description="Radical SAM core" evidence="7">
    <location>
        <begin position="43"/>
        <end position="264"/>
    </location>
</feature>
<evidence type="ECO:0000256" key="3">
    <source>
        <dbReference type="ARBA" id="ARBA00022691"/>
    </source>
</evidence>
<evidence type="ECO:0000256" key="5">
    <source>
        <dbReference type="ARBA" id="ARBA00023004"/>
    </source>
</evidence>
<keyword evidence="4" id="KW-0479">Metal-binding</keyword>
<evidence type="ECO:0000256" key="1">
    <source>
        <dbReference type="ARBA" id="ARBA00001966"/>
    </source>
</evidence>
<dbReference type="SFLD" id="SFLDG01387">
    <property type="entry name" value="BtrN-like_SPASM_domain_contain"/>
    <property type="match status" value="1"/>
</dbReference>
<protein>
    <submittedName>
        <fullName evidence="8">Radical SAM protein</fullName>
    </submittedName>
</protein>
<dbReference type="EMBL" id="WBVQ01000001">
    <property type="protein sequence ID" value="KAB2817399.1"/>
    <property type="molecule type" value="Genomic_DNA"/>
</dbReference>
<dbReference type="InterPro" id="IPR034391">
    <property type="entry name" value="AdoMet-like_SPASM_containing"/>
</dbReference>
<dbReference type="InterPro" id="IPR023885">
    <property type="entry name" value="4Fe4S-binding_SPASM_dom"/>
</dbReference>
<proteinExistence type="predicted"/>
<evidence type="ECO:0000256" key="4">
    <source>
        <dbReference type="ARBA" id="ARBA00022723"/>
    </source>
</evidence>
<keyword evidence="2" id="KW-0004">4Fe-4S</keyword>
<comment type="caution">
    <text evidence="8">The sequence shown here is derived from an EMBL/GenBank/DDBJ whole genome shotgun (WGS) entry which is preliminary data.</text>
</comment>
<dbReference type="InterPro" id="IPR013785">
    <property type="entry name" value="Aldolase_TIM"/>
</dbReference>
<keyword evidence="5" id="KW-0408">Iron</keyword>
<dbReference type="RefSeq" id="WP_151691970.1">
    <property type="nucleotide sequence ID" value="NZ_BMGX01000002.1"/>
</dbReference>
<dbReference type="SFLD" id="SFLDG01067">
    <property type="entry name" value="SPASM/twitch_domain_containing"/>
    <property type="match status" value="1"/>
</dbReference>
<dbReference type="InterPro" id="IPR006638">
    <property type="entry name" value="Elp3/MiaA/NifB-like_rSAM"/>
</dbReference>
<dbReference type="Proteomes" id="UP000484164">
    <property type="component" value="Unassembled WGS sequence"/>
</dbReference>
<organism evidence="8 9">
    <name type="scientific">Phaeocystidibacter marisrubri</name>
    <dbReference type="NCBI Taxonomy" id="1577780"/>
    <lineage>
        <taxon>Bacteria</taxon>
        <taxon>Pseudomonadati</taxon>
        <taxon>Bacteroidota</taxon>
        <taxon>Flavobacteriia</taxon>
        <taxon>Flavobacteriales</taxon>
        <taxon>Phaeocystidibacteraceae</taxon>
        <taxon>Phaeocystidibacter</taxon>
    </lineage>
</organism>
<keyword evidence="3" id="KW-0949">S-adenosyl-L-methionine</keyword>
<evidence type="ECO:0000313" key="8">
    <source>
        <dbReference type="EMBL" id="KAB2817399.1"/>
    </source>
</evidence>
<dbReference type="CDD" id="cd01335">
    <property type="entry name" value="Radical_SAM"/>
    <property type="match status" value="1"/>
</dbReference>
<evidence type="ECO:0000256" key="6">
    <source>
        <dbReference type="ARBA" id="ARBA00023014"/>
    </source>
</evidence>
<dbReference type="AlphaFoldDB" id="A0A6L3ZIH5"/>
<dbReference type="Pfam" id="PF04055">
    <property type="entry name" value="Radical_SAM"/>
    <property type="match status" value="1"/>
</dbReference>
<dbReference type="InterPro" id="IPR050377">
    <property type="entry name" value="Radical_SAM_PqqE_MftC-like"/>
</dbReference>
<evidence type="ECO:0000259" key="7">
    <source>
        <dbReference type="PROSITE" id="PS51918"/>
    </source>
</evidence>
<dbReference type="InterPro" id="IPR058240">
    <property type="entry name" value="rSAM_sf"/>
</dbReference>
<dbReference type="Pfam" id="PF13186">
    <property type="entry name" value="SPASM"/>
    <property type="match status" value="1"/>
</dbReference>
<dbReference type="PANTHER" id="PTHR11228">
    <property type="entry name" value="RADICAL SAM DOMAIN PROTEIN"/>
    <property type="match status" value="1"/>
</dbReference>
<gene>
    <name evidence="8" type="ORF">F8C82_03110</name>
</gene>
<dbReference type="GO" id="GO:0051536">
    <property type="term" value="F:iron-sulfur cluster binding"/>
    <property type="evidence" value="ECO:0007669"/>
    <property type="project" value="UniProtKB-KW"/>
</dbReference>
<dbReference type="SMART" id="SM00729">
    <property type="entry name" value="Elp3"/>
    <property type="match status" value="1"/>
</dbReference>
<sequence>MKAAKLHNLTGLIRKLSPAKIWNGIQLISGYYASRITKKPIQWGEPFSLSIEPTTACNLGCPECPSGLKQFSRPTGNLRMDLFQKIIDQVSKKLIYLTFYFQGEPFINKQFLKMVKYASDKGIFTSTSTNAHFISPKVADEIVESGLDRLIVSVDGTTQETYEMYRYHGTLDKVLEGTANVIEAKKRLKSNAPEIIFQFLVVKHNEHQIDDLHALAKKMGVDKVALKTAQIYDYKNGSPLLPSDQKYSRYKQNPDGTYSIKSKLHNHCWRLWHSAVVTWDGDIVPCCFDKDAKYKMGTLKDHTFQDIWYDKTYQNFRNSIIQSRQNIDICQNCTEGSKVWI</sequence>
<dbReference type="GO" id="GO:0046872">
    <property type="term" value="F:metal ion binding"/>
    <property type="evidence" value="ECO:0007669"/>
    <property type="project" value="UniProtKB-KW"/>
</dbReference>
<dbReference type="GO" id="GO:0003824">
    <property type="term" value="F:catalytic activity"/>
    <property type="evidence" value="ECO:0007669"/>
    <property type="project" value="InterPro"/>
</dbReference>
<dbReference type="PANTHER" id="PTHR11228:SF35">
    <property type="entry name" value="MOLYBDENUM COFACTOR BIOSYNTHESIS PROTEIN A-RELATED"/>
    <property type="match status" value="1"/>
</dbReference>
<dbReference type="PROSITE" id="PS51918">
    <property type="entry name" value="RADICAL_SAM"/>
    <property type="match status" value="1"/>
</dbReference>
<name>A0A6L3ZIH5_9FLAO</name>
<evidence type="ECO:0000256" key="2">
    <source>
        <dbReference type="ARBA" id="ARBA00022485"/>
    </source>
</evidence>
<dbReference type="SUPFAM" id="SSF102114">
    <property type="entry name" value="Radical SAM enzymes"/>
    <property type="match status" value="1"/>
</dbReference>
<dbReference type="OrthoDB" id="9763993at2"/>
<dbReference type="Gene3D" id="3.20.20.70">
    <property type="entry name" value="Aldolase class I"/>
    <property type="match status" value="1"/>
</dbReference>
<dbReference type="InterPro" id="IPR007197">
    <property type="entry name" value="rSAM"/>
</dbReference>
<dbReference type="NCBIfam" id="TIGR04085">
    <property type="entry name" value="rSAM_more_4Fe4S"/>
    <property type="match status" value="1"/>
</dbReference>
<dbReference type="SFLD" id="SFLDS00029">
    <property type="entry name" value="Radical_SAM"/>
    <property type="match status" value="1"/>
</dbReference>
<accession>A0A6L3ZIH5</accession>
<keyword evidence="9" id="KW-1185">Reference proteome</keyword>
<evidence type="ECO:0000313" key="9">
    <source>
        <dbReference type="Proteomes" id="UP000484164"/>
    </source>
</evidence>
<keyword evidence="6" id="KW-0411">Iron-sulfur</keyword>
<reference evidence="8 9" key="1">
    <citation type="submission" date="2019-10" db="EMBL/GenBank/DDBJ databases">
        <title>Genome sequence of Phaeocystidibacter marisrubri JCM30614 (type strain).</title>
        <authorList>
            <person name="Bowman J.P."/>
        </authorList>
    </citation>
    <scope>NUCLEOTIDE SEQUENCE [LARGE SCALE GENOMIC DNA]</scope>
    <source>
        <strain evidence="8 9">JCM 30614</strain>
    </source>
</reference>
<comment type="cofactor">
    <cofactor evidence="1">
        <name>[4Fe-4S] cluster</name>
        <dbReference type="ChEBI" id="CHEBI:49883"/>
    </cofactor>
</comment>